<accession>A0A9D4RRY3</accession>
<reference evidence="2" key="1">
    <citation type="journal article" date="2019" name="bioRxiv">
        <title>The Genome of the Zebra Mussel, Dreissena polymorpha: A Resource for Invasive Species Research.</title>
        <authorList>
            <person name="McCartney M.A."/>
            <person name="Auch B."/>
            <person name="Kono T."/>
            <person name="Mallez S."/>
            <person name="Zhang Y."/>
            <person name="Obille A."/>
            <person name="Becker A."/>
            <person name="Abrahante J.E."/>
            <person name="Garbe J."/>
            <person name="Badalamenti J.P."/>
            <person name="Herman A."/>
            <person name="Mangelson H."/>
            <person name="Liachko I."/>
            <person name="Sullivan S."/>
            <person name="Sone E.D."/>
            <person name="Koren S."/>
            <person name="Silverstein K.A.T."/>
            <person name="Beckman K.B."/>
            <person name="Gohl D.M."/>
        </authorList>
    </citation>
    <scope>NUCLEOTIDE SEQUENCE</scope>
    <source>
        <strain evidence="2">Duluth1</strain>
        <tissue evidence="2">Whole animal</tissue>
    </source>
</reference>
<dbReference type="Proteomes" id="UP000828390">
    <property type="component" value="Unassembled WGS sequence"/>
</dbReference>
<keyword evidence="3" id="KW-1185">Reference proteome</keyword>
<reference evidence="2" key="2">
    <citation type="submission" date="2020-11" db="EMBL/GenBank/DDBJ databases">
        <authorList>
            <person name="McCartney M.A."/>
            <person name="Auch B."/>
            <person name="Kono T."/>
            <person name="Mallez S."/>
            <person name="Becker A."/>
            <person name="Gohl D.M."/>
            <person name="Silverstein K.A.T."/>
            <person name="Koren S."/>
            <person name="Bechman K.B."/>
            <person name="Herman A."/>
            <person name="Abrahante J.E."/>
            <person name="Garbe J."/>
        </authorList>
    </citation>
    <scope>NUCLEOTIDE SEQUENCE</scope>
    <source>
        <strain evidence="2">Duluth1</strain>
        <tissue evidence="2">Whole animal</tissue>
    </source>
</reference>
<name>A0A9D4RRY3_DREPO</name>
<evidence type="ECO:0000313" key="2">
    <source>
        <dbReference type="EMBL" id="KAH3876452.1"/>
    </source>
</evidence>
<gene>
    <name evidence="2" type="ORF">DPMN_000295</name>
</gene>
<protein>
    <submittedName>
        <fullName evidence="2">Uncharacterized protein</fullName>
    </submittedName>
</protein>
<evidence type="ECO:0000256" key="1">
    <source>
        <dbReference type="SAM" id="MobiDB-lite"/>
    </source>
</evidence>
<evidence type="ECO:0000313" key="3">
    <source>
        <dbReference type="Proteomes" id="UP000828390"/>
    </source>
</evidence>
<feature type="region of interest" description="Disordered" evidence="1">
    <location>
        <begin position="46"/>
        <end position="119"/>
    </location>
</feature>
<dbReference type="AlphaFoldDB" id="A0A9D4RRY3"/>
<dbReference type="EMBL" id="JAIWYP010000001">
    <property type="protein sequence ID" value="KAH3876452.1"/>
    <property type="molecule type" value="Genomic_DNA"/>
</dbReference>
<organism evidence="2 3">
    <name type="scientific">Dreissena polymorpha</name>
    <name type="common">Zebra mussel</name>
    <name type="synonym">Mytilus polymorpha</name>
    <dbReference type="NCBI Taxonomy" id="45954"/>
    <lineage>
        <taxon>Eukaryota</taxon>
        <taxon>Metazoa</taxon>
        <taxon>Spiralia</taxon>
        <taxon>Lophotrochozoa</taxon>
        <taxon>Mollusca</taxon>
        <taxon>Bivalvia</taxon>
        <taxon>Autobranchia</taxon>
        <taxon>Heteroconchia</taxon>
        <taxon>Euheterodonta</taxon>
        <taxon>Imparidentia</taxon>
        <taxon>Neoheterodontei</taxon>
        <taxon>Myida</taxon>
        <taxon>Dreissenoidea</taxon>
        <taxon>Dreissenidae</taxon>
        <taxon>Dreissena</taxon>
    </lineage>
</organism>
<sequence>MLSVVLPPIDNTPTPLVVDCFRFKPRQARNEGKFASLRFDKLVFDGDSTTRPAHRELSPNHGARQDGQSETSRNADRQHSGQHGLRHVANNVSRDHGAEEDSQSETDFHSQGEAGNGID</sequence>
<comment type="caution">
    <text evidence="2">The sequence shown here is derived from an EMBL/GenBank/DDBJ whole genome shotgun (WGS) entry which is preliminary data.</text>
</comment>
<proteinExistence type="predicted"/>